<keyword evidence="7" id="KW-0010">Activator</keyword>
<keyword evidence="3" id="KW-0949">S-adenosyl-L-methionine</keyword>
<evidence type="ECO:0000256" key="8">
    <source>
        <dbReference type="ARBA" id="ARBA00023163"/>
    </source>
</evidence>
<dbReference type="SMART" id="SM00317">
    <property type="entry name" value="SET"/>
    <property type="match status" value="1"/>
</dbReference>
<evidence type="ECO:0000256" key="6">
    <source>
        <dbReference type="ARBA" id="ARBA00023125"/>
    </source>
</evidence>
<dbReference type="GO" id="GO:0045893">
    <property type="term" value="P:positive regulation of DNA-templated transcription"/>
    <property type="evidence" value="ECO:0007669"/>
    <property type="project" value="TreeGrafter"/>
</dbReference>
<dbReference type="PROSITE" id="PS51543">
    <property type="entry name" value="FYRC"/>
    <property type="match status" value="1"/>
</dbReference>
<keyword evidence="6" id="KW-0238">DNA-binding</keyword>
<evidence type="ECO:0000256" key="10">
    <source>
        <dbReference type="SAM" id="MobiDB-lite"/>
    </source>
</evidence>
<dbReference type="EnsemblMetazoa" id="AATE019914-RA">
    <property type="protein sequence ID" value="AATE019914-PA.1"/>
    <property type="gene ID" value="AATE019914"/>
</dbReference>
<name>A0A182JKS7_ANOAO</name>
<evidence type="ECO:0000256" key="1">
    <source>
        <dbReference type="ARBA" id="ARBA00022603"/>
    </source>
</evidence>
<dbReference type="GO" id="GO:0003677">
    <property type="term" value="F:DNA binding"/>
    <property type="evidence" value="ECO:0007669"/>
    <property type="project" value="UniProtKB-KW"/>
</dbReference>
<dbReference type="PANTHER" id="PTHR45838:SF4">
    <property type="entry name" value="HISTONE-LYSINE N-METHYLTRANSFERASE TRITHORAX"/>
    <property type="match status" value="1"/>
</dbReference>
<dbReference type="PROSITE" id="PS50868">
    <property type="entry name" value="POST_SET"/>
    <property type="match status" value="1"/>
</dbReference>
<dbReference type="InterPro" id="IPR047219">
    <property type="entry name" value="KMT2A_2B_SET"/>
</dbReference>
<evidence type="ECO:0000256" key="2">
    <source>
        <dbReference type="ARBA" id="ARBA00022679"/>
    </source>
</evidence>
<keyword evidence="9" id="KW-0175">Coiled coil</keyword>
<dbReference type="VEuPathDB" id="VectorBase:AATE019914"/>
<feature type="region of interest" description="Disordered" evidence="10">
    <location>
        <begin position="238"/>
        <end position="263"/>
    </location>
</feature>
<dbReference type="InterPro" id="IPR003889">
    <property type="entry name" value="FYrich_C"/>
</dbReference>
<dbReference type="FunFam" id="2.170.270.10:FF:000004">
    <property type="entry name" value="Histone-lysine N-methyltransferase"/>
    <property type="match status" value="1"/>
</dbReference>
<accession>A0A182JKS7</accession>
<feature type="compositionally biased region" description="Polar residues" evidence="10">
    <location>
        <begin position="164"/>
        <end position="195"/>
    </location>
</feature>
<dbReference type="InterPro" id="IPR001214">
    <property type="entry name" value="SET_dom"/>
</dbReference>
<feature type="region of interest" description="Disordered" evidence="10">
    <location>
        <begin position="129"/>
        <end position="195"/>
    </location>
</feature>
<evidence type="ECO:0000256" key="3">
    <source>
        <dbReference type="ARBA" id="ARBA00022691"/>
    </source>
</evidence>
<evidence type="ECO:0000256" key="5">
    <source>
        <dbReference type="ARBA" id="ARBA00023117"/>
    </source>
</evidence>
<evidence type="ECO:0000313" key="13">
    <source>
        <dbReference type="EnsemblMetazoa" id="AATE019914-PA.1"/>
    </source>
</evidence>
<dbReference type="InterPro" id="IPR046341">
    <property type="entry name" value="SET_dom_sf"/>
</dbReference>
<dbReference type="PANTHER" id="PTHR45838">
    <property type="entry name" value="HISTONE-LYSINE-N-METHYLTRANSFERASE 2 KMT2 FAMILY MEMBER"/>
    <property type="match status" value="1"/>
</dbReference>
<dbReference type="CDD" id="cd19170">
    <property type="entry name" value="SET_KMT2A_2B"/>
    <property type="match status" value="1"/>
</dbReference>
<feature type="compositionally biased region" description="Polar residues" evidence="10">
    <location>
        <begin position="130"/>
        <end position="150"/>
    </location>
</feature>
<reference evidence="13" key="1">
    <citation type="submission" date="2022-08" db="UniProtKB">
        <authorList>
            <consortium name="EnsemblMetazoa"/>
        </authorList>
    </citation>
    <scope>IDENTIFICATION</scope>
    <source>
        <strain evidence="13">EBRO</strain>
    </source>
</reference>
<dbReference type="SUPFAM" id="SSF82199">
    <property type="entry name" value="SET domain"/>
    <property type="match status" value="1"/>
</dbReference>
<keyword evidence="8" id="KW-0804">Transcription</keyword>
<proteinExistence type="predicted"/>
<dbReference type="Gene3D" id="2.170.270.10">
    <property type="entry name" value="SET domain"/>
    <property type="match status" value="1"/>
</dbReference>
<evidence type="ECO:0000256" key="4">
    <source>
        <dbReference type="ARBA" id="ARBA00023015"/>
    </source>
</evidence>
<dbReference type="PROSITE" id="PS50280">
    <property type="entry name" value="SET"/>
    <property type="match status" value="1"/>
</dbReference>
<keyword evidence="2" id="KW-0808">Transferase</keyword>
<feature type="domain" description="Post-SET" evidence="12">
    <location>
        <begin position="812"/>
        <end position="828"/>
    </location>
</feature>
<dbReference type="Pfam" id="PF00856">
    <property type="entry name" value="SET"/>
    <property type="match status" value="1"/>
</dbReference>
<feature type="coiled-coil region" evidence="9">
    <location>
        <begin position="205"/>
        <end position="232"/>
    </location>
</feature>
<dbReference type="GO" id="GO:0032259">
    <property type="term" value="P:methylation"/>
    <property type="evidence" value="ECO:0007669"/>
    <property type="project" value="UniProtKB-KW"/>
</dbReference>
<dbReference type="STRING" id="41427.A0A182JKS7"/>
<dbReference type="GO" id="GO:0035097">
    <property type="term" value="C:histone methyltransferase complex"/>
    <property type="evidence" value="ECO:0007669"/>
    <property type="project" value="TreeGrafter"/>
</dbReference>
<dbReference type="SMART" id="SM00508">
    <property type="entry name" value="PostSET"/>
    <property type="match status" value="1"/>
</dbReference>
<feature type="domain" description="SET" evidence="11">
    <location>
        <begin position="690"/>
        <end position="806"/>
    </location>
</feature>
<evidence type="ECO:0000259" key="11">
    <source>
        <dbReference type="PROSITE" id="PS50280"/>
    </source>
</evidence>
<keyword evidence="5" id="KW-0103">Bromodomain</keyword>
<sequence>MSLANGMASSTGGPVPVSMPASTITITPSQPASITLPTAPYPMPLYSNIPTNVVNPIQQTTGSNNTISSSTCNSNTVQNRPTNRVLPMQASVMLQKNPDLPQTPPPAPLKVPLNHHQPCSEKMEDISIIPSHQPNTPFSTTPVSSPNDPNDPQIEIKPILPTIDGNSSTQAAGMQSPLSSGSPGMQLNPASEMQQPLTPTAEMIQIEAQHELDTATQRIDELKHSLEAETQEMLAEGHESMGTGDGGDSGVTSPSLNDESDSPEIKDKISEILDNLEQQTNQENGGLNHQSDEMQLQSYADLGQAKEQISQEQTNALLEALSPASQQQQLHQQTLETEAECAAETERIVAELNEEFRSAATSPSAATTASTVPMGSEQQAAQSSCMVSASSLEQSLMTISSSMFDTKKHEVCFTSDLAGYNGLTTSGGMDIDSDLLNDGDAESVLFGKIRQPEPSPLSQPSPTQHHQQLQLDEELQQYTVMPPLAPLKQTTVPRSTSPKLLYEIQSQDGFTYKSTSIAEIWDKLFEAVQIARRAHGLTALPEGQLKEMAGVQMLGLKTNAIRYLLEQLPGVEKCTQYNPLYHKKQPPGVGAGSNGVGASVNGLLNGGGNLPAHADYFDDLKENPYGTARCEPYSSRSEYDMFSWLASRHRKQPMPIVAQTIDDTIIPRRGSGSNLPMAMRYRTLKESSKESVGVYRSHIHGRGLFCNRDIEAGEMVIEYAGELIRSTLTDKRERYYDSRGIGCYMFKIDENFVVDATMRGNAARFINHSCEPNCYSKVVDILGHKHIIIFALRRIVQGEELTYDYKFPFEDVKIPCSCGSKKCRKYLN</sequence>
<keyword evidence="1" id="KW-0489">Methyltransferase</keyword>
<dbReference type="AlphaFoldDB" id="A0A182JKS7"/>
<dbReference type="SMART" id="SM00542">
    <property type="entry name" value="FYRC"/>
    <property type="match status" value="1"/>
</dbReference>
<evidence type="ECO:0000256" key="7">
    <source>
        <dbReference type="ARBA" id="ARBA00023159"/>
    </source>
</evidence>
<evidence type="ECO:0000256" key="9">
    <source>
        <dbReference type="SAM" id="Coils"/>
    </source>
</evidence>
<dbReference type="GO" id="GO:0042800">
    <property type="term" value="F:histone H3K4 methyltransferase activity"/>
    <property type="evidence" value="ECO:0007669"/>
    <property type="project" value="TreeGrafter"/>
</dbReference>
<keyword evidence="4" id="KW-0805">Transcription regulation</keyword>
<dbReference type="Pfam" id="PF05965">
    <property type="entry name" value="FYRC"/>
    <property type="match status" value="1"/>
</dbReference>
<dbReference type="Gene3D" id="3.30.160.360">
    <property type="match status" value="1"/>
</dbReference>
<protein>
    <submittedName>
        <fullName evidence="13">Histone-lysine N-methyltransferase</fullName>
    </submittedName>
</protein>
<evidence type="ECO:0000259" key="12">
    <source>
        <dbReference type="PROSITE" id="PS50868"/>
    </source>
</evidence>
<dbReference type="InterPro" id="IPR003616">
    <property type="entry name" value="Post-SET_dom"/>
</dbReference>
<organism evidence="13">
    <name type="scientific">Anopheles atroparvus</name>
    <name type="common">European mosquito</name>
    <dbReference type="NCBI Taxonomy" id="41427"/>
    <lineage>
        <taxon>Eukaryota</taxon>
        <taxon>Metazoa</taxon>
        <taxon>Ecdysozoa</taxon>
        <taxon>Arthropoda</taxon>
        <taxon>Hexapoda</taxon>
        <taxon>Insecta</taxon>
        <taxon>Pterygota</taxon>
        <taxon>Neoptera</taxon>
        <taxon>Endopterygota</taxon>
        <taxon>Diptera</taxon>
        <taxon>Nematocera</taxon>
        <taxon>Culicoidea</taxon>
        <taxon>Culicidae</taxon>
        <taxon>Anophelinae</taxon>
        <taxon>Anopheles</taxon>
    </lineage>
</organism>